<sequence length="69" mass="7864">MMAQFTSALSAYREHSSIRLTIIRHKKNRALRPGLYDSETKINARFPACAFAHSGSHTSTHFSLYPARR</sequence>
<dbReference type="Proteomes" id="UP000839904">
    <property type="component" value="Unassembled WGS sequence"/>
</dbReference>
<comment type="caution">
    <text evidence="2">The sequence shown here is derived from an EMBL/GenBank/DDBJ whole genome shotgun (WGS) entry which is preliminary data.</text>
</comment>
<accession>A0A3I8FWU9</accession>
<evidence type="ECO:0000313" key="2">
    <source>
        <dbReference type="EMBL" id="MER44444.1"/>
    </source>
</evidence>
<reference evidence="2" key="1">
    <citation type="submission" date="2018-10" db="EMBL/GenBank/DDBJ databases">
        <authorList>
            <consortium name="PulseNet: The National Subtyping Network for Foodborne Disease Surveillance"/>
            <person name="Tarr C.L."/>
            <person name="Trees E."/>
            <person name="Katz L.S."/>
            <person name="Carleton-Romer H.A."/>
            <person name="Stroika S."/>
            <person name="Kucerova Z."/>
            <person name="Roache K.F."/>
            <person name="Sabol A.L."/>
            <person name="Besser J."/>
            <person name="Gerner-Smidt P."/>
        </authorList>
    </citation>
    <scope>NUCLEOTIDE SEQUENCE [LARGE SCALE GENOMIC DNA]</scope>
    <source>
        <strain evidence="1">PNUSAS018503</strain>
        <strain evidence="2">PNUSAS057480</strain>
    </source>
</reference>
<dbReference type="EMBL" id="RMEA01000073">
    <property type="protein sequence ID" value="MER44444.1"/>
    <property type="molecule type" value="Genomic_DNA"/>
</dbReference>
<gene>
    <name evidence="1" type="ORF">CG587_10880</name>
    <name evidence="2" type="ORF">ED033_19355</name>
</gene>
<proteinExistence type="predicted"/>
<protein>
    <submittedName>
        <fullName evidence="2">Uncharacterized protein</fullName>
    </submittedName>
</protein>
<name>A0A3I8FWU9_SALER</name>
<dbReference type="EMBL" id="AAKOJA010000004">
    <property type="protein sequence ID" value="ECT9425043.1"/>
    <property type="molecule type" value="Genomic_DNA"/>
</dbReference>
<organism evidence="2">
    <name type="scientific">Salmonella enterica</name>
    <name type="common">Salmonella choleraesuis</name>
    <dbReference type="NCBI Taxonomy" id="28901"/>
    <lineage>
        <taxon>Bacteria</taxon>
        <taxon>Pseudomonadati</taxon>
        <taxon>Pseudomonadota</taxon>
        <taxon>Gammaproteobacteria</taxon>
        <taxon>Enterobacterales</taxon>
        <taxon>Enterobacteriaceae</taxon>
        <taxon>Salmonella</taxon>
    </lineage>
</organism>
<evidence type="ECO:0000313" key="1">
    <source>
        <dbReference type="EMBL" id="ECT9425043.1"/>
    </source>
</evidence>
<dbReference type="AlphaFoldDB" id="A0A3I8FWU9"/>
<dbReference type="Proteomes" id="UP000885379">
    <property type="component" value="Unassembled WGS sequence"/>
</dbReference>